<keyword evidence="3 6" id="KW-1133">Transmembrane helix</keyword>
<feature type="transmembrane region" description="Helical" evidence="6">
    <location>
        <begin position="26"/>
        <end position="45"/>
    </location>
</feature>
<dbReference type="GO" id="GO:0008137">
    <property type="term" value="F:NADH dehydrogenase (ubiquinone) activity"/>
    <property type="evidence" value="ECO:0007669"/>
    <property type="project" value="InterPro"/>
</dbReference>
<dbReference type="Gene3D" id="1.20.5.2700">
    <property type="match status" value="1"/>
</dbReference>
<feature type="domain" description="NADH:quinone oxidoreductase/Mrp antiporter transmembrane" evidence="7">
    <location>
        <begin position="132"/>
        <end position="427"/>
    </location>
</feature>
<feature type="transmembrane region" description="Helical" evidence="6">
    <location>
        <begin position="453"/>
        <end position="471"/>
    </location>
</feature>
<keyword evidence="10" id="KW-1185">Reference proteome</keyword>
<feature type="transmembrane region" description="Helical" evidence="6">
    <location>
        <begin position="252"/>
        <end position="270"/>
    </location>
</feature>
<dbReference type="GO" id="GO:0016020">
    <property type="term" value="C:membrane"/>
    <property type="evidence" value="ECO:0007669"/>
    <property type="project" value="UniProtKB-SubCell"/>
</dbReference>
<evidence type="ECO:0000259" key="7">
    <source>
        <dbReference type="Pfam" id="PF00361"/>
    </source>
</evidence>
<feature type="transmembrane region" description="Helical" evidence="6">
    <location>
        <begin position="598"/>
        <end position="618"/>
    </location>
</feature>
<evidence type="ECO:0000313" key="10">
    <source>
        <dbReference type="Proteomes" id="UP000318126"/>
    </source>
</evidence>
<organism evidence="9 10">
    <name type="scientific">Shewanella hanedai</name>
    <name type="common">Alteromonas hanedai</name>
    <dbReference type="NCBI Taxonomy" id="25"/>
    <lineage>
        <taxon>Bacteria</taxon>
        <taxon>Pseudomonadati</taxon>
        <taxon>Pseudomonadota</taxon>
        <taxon>Gammaproteobacteria</taxon>
        <taxon>Alteromonadales</taxon>
        <taxon>Shewanellaceae</taxon>
        <taxon>Shewanella</taxon>
    </lineage>
</organism>
<dbReference type="Pfam" id="PF00662">
    <property type="entry name" value="Proton_antipo_N"/>
    <property type="match status" value="1"/>
</dbReference>
<dbReference type="PRINTS" id="PR01435">
    <property type="entry name" value="NPOXDRDTASE5"/>
</dbReference>
<dbReference type="GO" id="GO:0003954">
    <property type="term" value="F:NADH dehydrogenase activity"/>
    <property type="evidence" value="ECO:0007669"/>
    <property type="project" value="TreeGrafter"/>
</dbReference>
<evidence type="ECO:0000256" key="3">
    <source>
        <dbReference type="ARBA" id="ARBA00022989"/>
    </source>
</evidence>
<dbReference type="InterPro" id="IPR001750">
    <property type="entry name" value="ND/Mrp_TM"/>
</dbReference>
<dbReference type="InterPro" id="IPR003945">
    <property type="entry name" value="NU5C-like"/>
</dbReference>
<gene>
    <name evidence="9" type="primary">nuoL</name>
    <name evidence="9" type="ORF">FN961_14265</name>
</gene>
<feature type="transmembrane region" description="Helical" evidence="6">
    <location>
        <begin position="498"/>
        <end position="517"/>
    </location>
</feature>
<dbReference type="RefSeq" id="WP_144040854.1">
    <property type="nucleotide sequence ID" value="NZ_BMPL01000036.1"/>
</dbReference>
<dbReference type="GO" id="GO:0042773">
    <property type="term" value="P:ATP synthesis coupled electron transport"/>
    <property type="evidence" value="ECO:0007669"/>
    <property type="project" value="InterPro"/>
</dbReference>
<dbReference type="PANTHER" id="PTHR42829:SF2">
    <property type="entry name" value="NADH-UBIQUINONE OXIDOREDUCTASE CHAIN 5"/>
    <property type="match status" value="1"/>
</dbReference>
<dbReference type="GO" id="GO:0015990">
    <property type="term" value="P:electron transport coupled proton transport"/>
    <property type="evidence" value="ECO:0007669"/>
    <property type="project" value="TreeGrafter"/>
</dbReference>
<feature type="transmembrane region" description="Helical" evidence="6">
    <location>
        <begin position="85"/>
        <end position="103"/>
    </location>
</feature>
<dbReference type="Pfam" id="PF00361">
    <property type="entry name" value="Proton_antipo_M"/>
    <property type="match status" value="1"/>
</dbReference>
<proteinExistence type="predicted"/>
<dbReference type="GO" id="GO:0012505">
    <property type="term" value="C:endomembrane system"/>
    <property type="evidence" value="ECO:0007669"/>
    <property type="project" value="UniProtKB-SubCell"/>
</dbReference>
<feature type="transmembrane region" description="Helical" evidence="6">
    <location>
        <begin position="138"/>
        <end position="157"/>
    </location>
</feature>
<dbReference type="PANTHER" id="PTHR42829">
    <property type="entry name" value="NADH-UBIQUINONE OXIDOREDUCTASE CHAIN 5"/>
    <property type="match status" value="1"/>
</dbReference>
<evidence type="ECO:0000256" key="1">
    <source>
        <dbReference type="ARBA" id="ARBA00004127"/>
    </source>
</evidence>
<keyword evidence="2 5" id="KW-0812">Transmembrane</keyword>
<dbReference type="OrthoDB" id="9768329at2"/>
<feature type="transmembrane region" description="Helical" evidence="6">
    <location>
        <begin position="415"/>
        <end position="441"/>
    </location>
</feature>
<comment type="caution">
    <text evidence="9">The sequence shown here is derived from an EMBL/GenBank/DDBJ whole genome shotgun (WGS) entry which is preliminary data.</text>
</comment>
<evidence type="ECO:0000256" key="6">
    <source>
        <dbReference type="SAM" id="Phobius"/>
    </source>
</evidence>
<dbReference type="PRINTS" id="PR01434">
    <property type="entry name" value="NADHDHGNASE5"/>
</dbReference>
<evidence type="ECO:0000256" key="2">
    <source>
        <dbReference type="ARBA" id="ARBA00022692"/>
    </source>
</evidence>
<name>A0A553JMB2_SHEHA</name>
<comment type="subcellular location">
    <subcellularLocation>
        <location evidence="1">Endomembrane system</location>
        <topology evidence="1">Multi-pass membrane protein</topology>
    </subcellularLocation>
    <subcellularLocation>
        <location evidence="5">Membrane</location>
        <topology evidence="5">Multi-pass membrane protein</topology>
    </subcellularLocation>
</comment>
<feature type="transmembrane region" description="Helical" evidence="6">
    <location>
        <begin position="334"/>
        <end position="357"/>
    </location>
</feature>
<dbReference type="NCBIfam" id="TIGR01974">
    <property type="entry name" value="NDH_I_L"/>
    <property type="match status" value="1"/>
</dbReference>
<evidence type="ECO:0000259" key="8">
    <source>
        <dbReference type="Pfam" id="PF00662"/>
    </source>
</evidence>
<dbReference type="InterPro" id="IPR018393">
    <property type="entry name" value="NADHpl_OxRdtase_5_subgr"/>
</dbReference>
<evidence type="ECO:0000256" key="5">
    <source>
        <dbReference type="RuleBase" id="RU000320"/>
    </source>
</evidence>
<dbReference type="Proteomes" id="UP000318126">
    <property type="component" value="Unassembled WGS sequence"/>
</dbReference>
<keyword evidence="4 6" id="KW-0472">Membrane</keyword>
<evidence type="ECO:0000313" key="9">
    <source>
        <dbReference type="EMBL" id="TRY13624.1"/>
    </source>
</evidence>
<dbReference type="EMBL" id="VKGK01000017">
    <property type="protein sequence ID" value="TRY13624.1"/>
    <property type="molecule type" value="Genomic_DNA"/>
</dbReference>
<dbReference type="AlphaFoldDB" id="A0A553JMB2"/>
<accession>A0A553JMB2</accession>
<sequence length="619" mass="68664">MTILLGLIPLLPLFSACLLIFWQPKLLLTQIIAVGSISLSALLALILNVQLWDQAQFVLQVSLGQWLSIDNLSLGFTLYLDPLSLIMVTIITCVGALIHLYSASYMKDDPDVCRFFAYLNLFVSAMLFLVLADNLILLYLGWEGVGLCSYLLIGFWYREQKNSQAANKAFIITRIGDTAMLIGIILLFYQFDTLNIQQIQLQSQQLLQMDELPTTEIISLCCLLLFAGAAGKSAQVPLQSWLPDAMAGPTPVSALIHAATMVTAGIYLVARNMDLFQLAPDVLHFIAIIGVVTLILGATSALAQSDLKRILAYSTISQLGYMFLALGVGSASAAVFHLMTHAFFKALLFLSAGALIYCMHHEQNIFKMGGLRKSQPLLAFSFGIGCAALASLPMTSGFFSKELILEQTLLAHQPLLWWGGVIGAFFTALYSAKLFFIVFFGKLNQPSTHNTPTAMVIVLMILMLLSLVGGVQPQGLFTHFSAPADSASPGHTLSLFQHWLPILLPIFTVTLAWFMFIKGYFTPTTPSEGSSVSLKQKLHQFLLSGWDFDRLYRLIFIKPFKLVTEYNRRDIIDLAYRQLETFSSLLYRQLNRFQTGQLRHYSASLVIFCVLAIAWGLIQ</sequence>
<protein>
    <submittedName>
        <fullName evidence="9">NADH-quinone oxidoreductase subunit L</fullName>
    </submittedName>
</protein>
<reference evidence="10" key="1">
    <citation type="submission" date="2019-07" db="EMBL/GenBank/DDBJ databases">
        <title>Shewanella sp. YLB-08 draft genomic sequence.</title>
        <authorList>
            <person name="Yu L."/>
        </authorList>
    </citation>
    <scope>NUCLEOTIDE SEQUENCE [LARGE SCALE GENOMIC DNA]</scope>
    <source>
        <strain evidence="10">JCM 20706</strain>
    </source>
</reference>
<feature type="transmembrane region" description="Helical" evidence="6">
    <location>
        <begin position="169"/>
        <end position="191"/>
    </location>
</feature>
<feature type="domain" description="NADH-Ubiquinone oxidoreductase (complex I) chain 5 N-terminal" evidence="8">
    <location>
        <begin position="66"/>
        <end position="116"/>
    </location>
</feature>
<feature type="transmembrane region" description="Helical" evidence="6">
    <location>
        <begin position="115"/>
        <end position="132"/>
    </location>
</feature>
<dbReference type="NCBIfam" id="NF005141">
    <property type="entry name" value="PRK06590.1"/>
    <property type="match status" value="1"/>
</dbReference>
<evidence type="ECO:0000256" key="4">
    <source>
        <dbReference type="ARBA" id="ARBA00023136"/>
    </source>
</evidence>
<feature type="transmembrane region" description="Helical" evidence="6">
    <location>
        <begin position="282"/>
        <end position="303"/>
    </location>
</feature>
<feature type="transmembrane region" description="Helical" evidence="6">
    <location>
        <begin position="377"/>
        <end position="395"/>
    </location>
</feature>
<dbReference type="InterPro" id="IPR001516">
    <property type="entry name" value="Proton_antipo_N"/>
</dbReference>